<feature type="compositionally biased region" description="Basic residues" evidence="1">
    <location>
        <begin position="147"/>
        <end position="173"/>
    </location>
</feature>
<keyword evidence="3" id="KW-1185">Reference proteome</keyword>
<feature type="compositionally biased region" description="Basic and acidic residues" evidence="1">
    <location>
        <begin position="109"/>
        <end position="119"/>
    </location>
</feature>
<accession>A0AAD7ILK6</accession>
<feature type="region of interest" description="Disordered" evidence="1">
    <location>
        <begin position="60"/>
        <end position="176"/>
    </location>
</feature>
<protein>
    <submittedName>
        <fullName evidence="2">Uncharacterized protein</fullName>
    </submittedName>
</protein>
<comment type="caution">
    <text evidence="2">The sequence shown here is derived from an EMBL/GenBank/DDBJ whole genome shotgun (WGS) entry which is preliminary data.</text>
</comment>
<feature type="compositionally biased region" description="Polar residues" evidence="1">
    <location>
        <begin position="124"/>
        <end position="133"/>
    </location>
</feature>
<name>A0AAD7ILK6_9AGAR</name>
<evidence type="ECO:0000256" key="1">
    <source>
        <dbReference type="SAM" id="MobiDB-lite"/>
    </source>
</evidence>
<sequence>MSAPLMRKLNTNGIQLGHRASRVTGVCRDRRYCSFRCGNRAEQVLHKKCAGEKHNPFDGRHGATGTANSPINEIWSSGTTEQRKRKVNCVHVPPPASTPRAPHNLHVPRTHDTRKETRKAPRPASQTVLSHVRTSPGGADAPPASKEKKREKKREEKKKRKEATAGKRTHARIVHAPASTRLYRAVLTFAPHRARRSACGYSDARCADEAQVPCRVVSWAGSSPIEGSAHDRAAEKCDGDIMNRTKGRTSRHLFRPPLPLCPVPSESPPTVICGTTHLRPRRSKICLKPYPSAIKRRAGGAEIRGRRVEGARESVMGDVGWGAGNGRKEGGKRNGQRGRRGKREGMEMREEEWKLDGREGRIRGSESRRPRAASSPFGSTSFPEDRMDHEKKRRQRAPTADEKAVACGHGLARTIRSRSVAARPGHEGDAPDLREYVPDAGAVTRGGTRMLSCAEGSSVQASRGIPLPAFQIRAEQRGAA</sequence>
<feature type="compositionally biased region" description="Polar residues" evidence="1">
    <location>
        <begin position="65"/>
        <end position="80"/>
    </location>
</feature>
<proteinExistence type="predicted"/>
<dbReference type="EMBL" id="JARJLG010000100">
    <property type="protein sequence ID" value="KAJ7745927.1"/>
    <property type="molecule type" value="Genomic_DNA"/>
</dbReference>
<dbReference type="AlphaFoldDB" id="A0AAD7ILK6"/>
<feature type="region of interest" description="Disordered" evidence="1">
    <location>
        <begin position="317"/>
        <end position="441"/>
    </location>
</feature>
<dbReference type="Proteomes" id="UP001215280">
    <property type="component" value="Unassembled WGS sequence"/>
</dbReference>
<organism evidence="2 3">
    <name type="scientific">Mycena maculata</name>
    <dbReference type="NCBI Taxonomy" id="230809"/>
    <lineage>
        <taxon>Eukaryota</taxon>
        <taxon>Fungi</taxon>
        <taxon>Dikarya</taxon>
        <taxon>Basidiomycota</taxon>
        <taxon>Agaricomycotina</taxon>
        <taxon>Agaricomycetes</taxon>
        <taxon>Agaricomycetidae</taxon>
        <taxon>Agaricales</taxon>
        <taxon>Marasmiineae</taxon>
        <taxon>Mycenaceae</taxon>
        <taxon>Mycena</taxon>
    </lineage>
</organism>
<feature type="compositionally biased region" description="Basic and acidic residues" evidence="1">
    <location>
        <begin position="424"/>
        <end position="437"/>
    </location>
</feature>
<reference evidence="2" key="1">
    <citation type="submission" date="2023-03" db="EMBL/GenBank/DDBJ databases">
        <title>Massive genome expansion in bonnet fungi (Mycena s.s.) driven by repeated elements and novel gene families across ecological guilds.</title>
        <authorList>
            <consortium name="Lawrence Berkeley National Laboratory"/>
            <person name="Harder C.B."/>
            <person name="Miyauchi S."/>
            <person name="Viragh M."/>
            <person name="Kuo A."/>
            <person name="Thoen E."/>
            <person name="Andreopoulos B."/>
            <person name="Lu D."/>
            <person name="Skrede I."/>
            <person name="Drula E."/>
            <person name="Henrissat B."/>
            <person name="Morin E."/>
            <person name="Kohler A."/>
            <person name="Barry K."/>
            <person name="LaButti K."/>
            <person name="Morin E."/>
            <person name="Salamov A."/>
            <person name="Lipzen A."/>
            <person name="Mereny Z."/>
            <person name="Hegedus B."/>
            <person name="Baldrian P."/>
            <person name="Stursova M."/>
            <person name="Weitz H."/>
            <person name="Taylor A."/>
            <person name="Grigoriev I.V."/>
            <person name="Nagy L.G."/>
            <person name="Martin F."/>
            <person name="Kauserud H."/>
        </authorList>
    </citation>
    <scope>NUCLEOTIDE SEQUENCE</scope>
    <source>
        <strain evidence="2">CBHHK188m</strain>
    </source>
</reference>
<gene>
    <name evidence="2" type="ORF">DFH07DRAFT_776546</name>
</gene>
<evidence type="ECO:0000313" key="3">
    <source>
        <dbReference type="Proteomes" id="UP001215280"/>
    </source>
</evidence>
<evidence type="ECO:0000313" key="2">
    <source>
        <dbReference type="EMBL" id="KAJ7745927.1"/>
    </source>
</evidence>
<feature type="compositionally biased region" description="Basic and acidic residues" evidence="1">
    <location>
        <begin position="343"/>
        <end position="369"/>
    </location>
</feature>